<proteinExistence type="predicted"/>
<evidence type="ECO:0000313" key="3">
    <source>
        <dbReference type="Proteomes" id="UP000310477"/>
    </source>
</evidence>
<dbReference type="Proteomes" id="UP000310477">
    <property type="component" value="Unassembled WGS sequence"/>
</dbReference>
<protein>
    <submittedName>
        <fullName evidence="2">Uncharacterized protein</fullName>
    </submittedName>
</protein>
<name>A0A4U1C3Q2_9SPHI</name>
<reference evidence="2 3" key="1">
    <citation type="submission" date="2019-04" db="EMBL/GenBank/DDBJ databases">
        <title>Pedobacter sp. AR-2-6 sp. nov., isolated from Arctic soil.</title>
        <authorList>
            <person name="Dahal R.H."/>
            <person name="Kim D.-U."/>
        </authorList>
    </citation>
    <scope>NUCLEOTIDE SEQUENCE [LARGE SCALE GENOMIC DNA]</scope>
    <source>
        <strain evidence="2 3">AR-2-6</strain>
    </source>
</reference>
<dbReference type="RefSeq" id="WP_136877081.1">
    <property type="nucleotide sequence ID" value="NZ_SWBO01000005.1"/>
</dbReference>
<feature type="region of interest" description="Disordered" evidence="1">
    <location>
        <begin position="1"/>
        <end position="73"/>
    </location>
</feature>
<organism evidence="2 3">
    <name type="scientific">Pedobacter cryotolerans</name>
    <dbReference type="NCBI Taxonomy" id="2571270"/>
    <lineage>
        <taxon>Bacteria</taxon>
        <taxon>Pseudomonadati</taxon>
        <taxon>Bacteroidota</taxon>
        <taxon>Sphingobacteriia</taxon>
        <taxon>Sphingobacteriales</taxon>
        <taxon>Sphingobacteriaceae</taxon>
        <taxon>Pedobacter</taxon>
    </lineage>
</organism>
<evidence type="ECO:0000256" key="1">
    <source>
        <dbReference type="SAM" id="MobiDB-lite"/>
    </source>
</evidence>
<dbReference type="AlphaFoldDB" id="A0A4U1C3Q2"/>
<comment type="caution">
    <text evidence="2">The sequence shown here is derived from an EMBL/GenBank/DDBJ whole genome shotgun (WGS) entry which is preliminary data.</text>
</comment>
<dbReference type="EMBL" id="SWBO01000005">
    <property type="protein sequence ID" value="TKB99917.1"/>
    <property type="molecule type" value="Genomic_DNA"/>
</dbReference>
<dbReference type="OrthoDB" id="770700at2"/>
<feature type="compositionally biased region" description="Basic and acidic residues" evidence="1">
    <location>
        <begin position="1"/>
        <end position="37"/>
    </location>
</feature>
<gene>
    <name evidence="2" type="ORF">FA045_10760</name>
</gene>
<evidence type="ECO:0000313" key="2">
    <source>
        <dbReference type="EMBL" id="TKB99917.1"/>
    </source>
</evidence>
<accession>A0A4U1C3Q2</accession>
<keyword evidence="3" id="KW-1185">Reference proteome</keyword>
<sequence>MENQKENQEENKREVKSDLIDAVNPDKETKRTEENIEKSSSSNPTSMFEKKHTRSNHSLGGSHEPGTTPGTGF</sequence>